<evidence type="ECO:0000256" key="3">
    <source>
        <dbReference type="ARBA" id="ARBA00023125"/>
    </source>
</evidence>
<evidence type="ECO:0000256" key="2">
    <source>
        <dbReference type="ARBA" id="ARBA00023067"/>
    </source>
</evidence>
<gene>
    <name evidence="5" type="ORF">ABVT11_16205</name>
</gene>
<dbReference type="InterPro" id="IPR020816">
    <property type="entry name" value="Histone-like_DNA-bd_CS"/>
</dbReference>
<evidence type="ECO:0000256" key="1">
    <source>
        <dbReference type="ARBA" id="ARBA00010529"/>
    </source>
</evidence>
<evidence type="ECO:0000313" key="5">
    <source>
        <dbReference type="EMBL" id="MET1491382.1"/>
    </source>
</evidence>
<dbReference type="CDD" id="cd13831">
    <property type="entry name" value="HU"/>
    <property type="match status" value="1"/>
</dbReference>
<sequence length="100" mass="10236">MNKTDLIAAIAEKTNQSKVATGEFLDAAVAVIEETVAAGDSVTLVGFGTFKAAARAAREGKNPKTGEKIKIAATTVPRFSAGAGFKTKVAASKPKKAAKK</sequence>
<dbReference type="SUPFAM" id="SSF47729">
    <property type="entry name" value="IHF-like DNA-binding proteins"/>
    <property type="match status" value="1"/>
</dbReference>
<dbReference type="PRINTS" id="PR01727">
    <property type="entry name" value="DNABINDINGHU"/>
</dbReference>
<proteinExistence type="inferred from homology"/>
<reference evidence="5 6" key="1">
    <citation type="submission" date="2024-07" db="EMBL/GenBank/DDBJ databases">
        <title>Uliginosibacterium paludis KCTC:42655.</title>
        <authorList>
            <person name="Kim M.K."/>
        </authorList>
    </citation>
    <scope>NUCLEOTIDE SEQUENCE [LARGE SCALE GENOMIC DNA]</scope>
    <source>
        <strain evidence="5 6">KCTC 42655</strain>
    </source>
</reference>
<organism evidence="5 6">
    <name type="scientific">Uliginosibacterium paludis</name>
    <dbReference type="NCBI Taxonomy" id="1615952"/>
    <lineage>
        <taxon>Bacteria</taxon>
        <taxon>Pseudomonadati</taxon>
        <taxon>Pseudomonadota</taxon>
        <taxon>Betaproteobacteria</taxon>
        <taxon>Rhodocyclales</taxon>
        <taxon>Zoogloeaceae</taxon>
        <taxon>Uliginosibacterium</taxon>
    </lineage>
</organism>
<protein>
    <submittedName>
        <fullName evidence="5">HU family DNA-binding protein</fullName>
    </submittedName>
</protein>
<dbReference type="Proteomes" id="UP001548590">
    <property type="component" value="Unassembled WGS sequence"/>
</dbReference>
<dbReference type="RefSeq" id="WP_345929275.1">
    <property type="nucleotide sequence ID" value="NZ_JBDIVF010000009.1"/>
</dbReference>
<keyword evidence="3 5" id="KW-0238">DNA-binding</keyword>
<comment type="caution">
    <text evidence="5">The sequence shown here is derived from an EMBL/GenBank/DDBJ whole genome shotgun (WGS) entry which is preliminary data.</text>
</comment>
<dbReference type="Pfam" id="PF00216">
    <property type="entry name" value="Bac_DNA_binding"/>
    <property type="match status" value="1"/>
</dbReference>
<dbReference type="Gene3D" id="4.10.520.10">
    <property type="entry name" value="IHF-like DNA-binding proteins"/>
    <property type="match status" value="1"/>
</dbReference>
<dbReference type="InterPro" id="IPR000119">
    <property type="entry name" value="Hist_DNA-bd"/>
</dbReference>
<dbReference type="PANTHER" id="PTHR33175:SF3">
    <property type="entry name" value="DNA-BINDING PROTEIN HU-BETA"/>
    <property type="match status" value="1"/>
</dbReference>
<name>A0ABV2CUE8_9RHOO</name>
<dbReference type="GO" id="GO:0003677">
    <property type="term" value="F:DNA binding"/>
    <property type="evidence" value="ECO:0007669"/>
    <property type="project" value="UniProtKB-KW"/>
</dbReference>
<dbReference type="PROSITE" id="PS00045">
    <property type="entry name" value="HISTONE_LIKE"/>
    <property type="match status" value="1"/>
</dbReference>
<dbReference type="SMART" id="SM00411">
    <property type="entry name" value="BHL"/>
    <property type="match status" value="1"/>
</dbReference>
<comment type="similarity">
    <text evidence="1 4">Belongs to the bacterial histone-like protein family.</text>
</comment>
<evidence type="ECO:0000313" key="6">
    <source>
        <dbReference type="Proteomes" id="UP001548590"/>
    </source>
</evidence>
<dbReference type="PANTHER" id="PTHR33175">
    <property type="entry name" value="DNA-BINDING PROTEIN HU"/>
    <property type="match status" value="1"/>
</dbReference>
<accession>A0ABV2CUE8</accession>
<keyword evidence="6" id="KW-1185">Reference proteome</keyword>
<keyword evidence="2" id="KW-0226">DNA condensation</keyword>
<dbReference type="InterPro" id="IPR010992">
    <property type="entry name" value="IHF-like_DNA-bd_dom_sf"/>
</dbReference>
<evidence type="ECO:0000256" key="4">
    <source>
        <dbReference type="RuleBase" id="RU003939"/>
    </source>
</evidence>
<dbReference type="EMBL" id="JBEWLZ010000011">
    <property type="protein sequence ID" value="MET1491382.1"/>
    <property type="molecule type" value="Genomic_DNA"/>
</dbReference>